<sequence>MSDVVVCDDLAGLPAILQPQVQLLYWQRGLSPAIGSYLAGLAAAGQLGLGMRGQLPPGGQPHLASWPPAAGRDAAAGDLALLADLFGTLLGCPQVGWRIEVLQQAMCPRFHVDRTGMRLVCTWQGAGTEWLAEADADRHYLGTASGGLPDADSGLMRGGRVGRSAAGDVLLLKGSLWQGNAGRGAIHRSPAVACGLPRVMLALDALWGEVN</sequence>
<dbReference type="Proteomes" id="UP001219956">
    <property type="component" value="Unassembled WGS sequence"/>
</dbReference>
<proteinExistence type="predicted"/>
<accession>A0ABT5J2L8</accession>
<name>A0ABT5J2L8_9NEIS</name>
<protein>
    <submittedName>
        <fullName evidence="1">DUF1826 domain-containing protein</fullName>
    </submittedName>
</protein>
<evidence type="ECO:0000313" key="1">
    <source>
        <dbReference type="EMBL" id="MDC7719071.1"/>
    </source>
</evidence>
<dbReference type="RefSeq" id="WP_272753259.1">
    <property type="nucleotide sequence ID" value="NZ_JAQQLF010000031.1"/>
</dbReference>
<gene>
    <name evidence="1" type="ORF">PQU95_17860</name>
</gene>
<organism evidence="1 2">
    <name type="scientific">Vogesella aquatica</name>
    <dbReference type="NCBI Taxonomy" id="2984206"/>
    <lineage>
        <taxon>Bacteria</taxon>
        <taxon>Pseudomonadati</taxon>
        <taxon>Pseudomonadota</taxon>
        <taxon>Betaproteobacteria</taxon>
        <taxon>Neisseriales</taxon>
        <taxon>Chromobacteriaceae</taxon>
        <taxon>Vogesella</taxon>
    </lineage>
</organism>
<dbReference type="EMBL" id="JAQQLF010000031">
    <property type="protein sequence ID" value="MDC7719071.1"/>
    <property type="molecule type" value="Genomic_DNA"/>
</dbReference>
<dbReference type="InterPro" id="IPR014955">
    <property type="entry name" value="DUF1826"/>
</dbReference>
<keyword evidence="2" id="KW-1185">Reference proteome</keyword>
<reference evidence="1 2" key="1">
    <citation type="submission" date="2023-01" db="EMBL/GenBank/DDBJ databases">
        <title>Novel species of the genus Vogesella isolated from rivers.</title>
        <authorList>
            <person name="Lu H."/>
        </authorList>
    </citation>
    <scope>NUCLEOTIDE SEQUENCE [LARGE SCALE GENOMIC DNA]</scope>
    <source>
        <strain evidence="1 2">DC21W</strain>
    </source>
</reference>
<evidence type="ECO:0000313" key="2">
    <source>
        <dbReference type="Proteomes" id="UP001219956"/>
    </source>
</evidence>
<comment type="caution">
    <text evidence="1">The sequence shown here is derived from an EMBL/GenBank/DDBJ whole genome shotgun (WGS) entry which is preliminary data.</text>
</comment>
<dbReference type="Pfam" id="PF08856">
    <property type="entry name" value="DUF1826"/>
    <property type="match status" value="1"/>
</dbReference>